<name>A0ABN6CYM3_9GAMM</name>
<keyword evidence="2" id="KW-1185">Reference proteome</keyword>
<proteinExistence type="predicted"/>
<gene>
    <name evidence="1" type="ORF">THMIRHAM_19810</name>
</gene>
<evidence type="ECO:0000313" key="1">
    <source>
        <dbReference type="EMBL" id="BCN94196.1"/>
    </source>
</evidence>
<dbReference type="RefSeq" id="WP_237261668.1">
    <property type="nucleotide sequence ID" value="NZ_AP024202.1"/>
</dbReference>
<dbReference type="Proteomes" id="UP001054820">
    <property type="component" value="Chromosome"/>
</dbReference>
<organism evidence="1 2">
    <name type="scientific">Thiomicrorhabdus immobilis</name>
    <dbReference type="NCBI Taxonomy" id="2791037"/>
    <lineage>
        <taxon>Bacteria</taxon>
        <taxon>Pseudomonadati</taxon>
        <taxon>Pseudomonadota</taxon>
        <taxon>Gammaproteobacteria</taxon>
        <taxon>Thiotrichales</taxon>
        <taxon>Piscirickettsiaceae</taxon>
        <taxon>Thiomicrorhabdus</taxon>
    </lineage>
</organism>
<sequence>MLHRTSTINRSLLKSVIVAVGITILSSCSDPQTPSDNEQITEIELLNNRIINTASAYIPAQCYTKTKSELGKVHNPCFSCHTTPQKPNFINDVDLQLEYSFRETTRKNPWQNIFKDRSQQVSQISNQSILKYVRESNYFNDSNQVILAKKMAKVPKIWDVNGDNKWNGYTPDCYYNFDNQGFDRKPNGELTGWRAFIYTPFYGTFWPTNGSTNDVLIRLSAPFRQDENGHFNLEVYKINLAILESIIQRKDVAIPPTDESQYNVDLNRNGIIDISNQIVYRWAPKEGKFMSYVGQAKTHQEQQKIHLAAGLYPVGTEFLHSVRYIDIDQQGNPKIANRFKELRYGIKTNWNTYSQLNNAAVSEVKELRDFPERLRRIQGNPEAGMLNGLGWAYQGFIEDKKGELRPQSYEETLYCIGCHSGIGATTDSSFSFARKISGTDNSFGWNHWTQKSLHGIPEPQYKNGTWQYTEYLLQNHSANEFRNNEEVIVKFFDEHGKLKQSQIEILHKDISHLLLPSAKRALELNKAYKVIVDEQSYVYGRDPHIKPITSSWDIVPINEKTGIESPITHNE</sequence>
<dbReference type="EMBL" id="AP024202">
    <property type="protein sequence ID" value="BCN94196.1"/>
    <property type="molecule type" value="Genomic_DNA"/>
</dbReference>
<protein>
    <recommendedName>
        <fullName evidence="3">Lipoprotein</fullName>
    </recommendedName>
</protein>
<reference evidence="1" key="1">
    <citation type="journal article" date="2022" name="Arch. Microbiol.">
        <title>Thiomicrorhabdus immobilis sp. nov., a mesophilic sulfur-oxidizing bacterium isolated from sediment of a brackish lake in northern Japan.</title>
        <authorList>
            <person name="Kojima H."/>
            <person name="Mochizuki J."/>
            <person name="Kanda M."/>
            <person name="Watanabe T."/>
            <person name="Fukui M."/>
        </authorList>
    </citation>
    <scope>NUCLEOTIDE SEQUENCE</scope>
    <source>
        <strain evidence="1">Am19</strain>
    </source>
</reference>
<evidence type="ECO:0008006" key="3">
    <source>
        <dbReference type="Google" id="ProtNLM"/>
    </source>
</evidence>
<dbReference type="PROSITE" id="PS51257">
    <property type="entry name" value="PROKAR_LIPOPROTEIN"/>
    <property type="match status" value="1"/>
</dbReference>
<evidence type="ECO:0000313" key="2">
    <source>
        <dbReference type="Proteomes" id="UP001054820"/>
    </source>
</evidence>
<accession>A0ABN6CYM3</accession>